<dbReference type="OrthoDB" id="1933492at2759"/>
<evidence type="ECO:0000313" key="6">
    <source>
        <dbReference type="EMBL" id="MBA0755391.1"/>
    </source>
</evidence>
<comment type="caution">
    <text evidence="6">The sequence shown here is derived from an EMBL/GenBank/DDBJ whole genome shotgun (WGS) entry which is preliminary data.</text>
</comment>
<keyword evidence="4" id="KW-1133">Transmembrane helix</keyword>
<evidence type="ECO:0000313" key="7">
    <source>
        <dbReference type="Proteomes" id="UP000593579"/>
    </source>
</evidence>
<keyword evidence="4" id="KW-0812">Transmembrane</keyword>
<dbReference type="CDD" id="cd04216">
    <property type="entry name" value="Phytocyanin"/>
    <property type="match status" value="1"/>
</dbReference>
<keyword evidence="7" id="KW-1185">Reference proteome</keyword>
<evidence type="ECO:0000259" key="5">
    <source>
        <dbReference type="PROSITE" id="PS51485"/>
    </source>
</evidence>
<dbReference type="PROSITE" id="PS00196">
    <property type="entry name" value="COPPER_BLUE"/>
    <property type="match status" value="1"/>
</dbReference>
<dbReference type="SUPFAM" id="SSF49503">
    <property type="entry name" value="Cupredoxins"/>
    <property type="match status" value="1"/>
</dbReference>
<dbReference type="Pfam" id="PF02298">
    <property type="entry name" value="Cu_bind_like"/>
    <property type="match status" value="1"/>
</dbReference>
<proteinExistence type="predicted"/>
<dbReference type="Gene3D" id="3.40.1090.10">
    <property type="entry name" value="Cytosolic phospholipase A2 catalytic domain"/>
    <property type="match status" value="1"/>
</dbReference>
<evidence type="ECO:0000256" key="4">
    <source>
        <dbReference type="SAM" id="Phobius"/>
    </source>
</evidence>
<accession>A0A7J9D407</accession>
<dbReference type="InterPro" id="IPR039391">
    <property type="entry name" value="Phytocyanin-like"/>
</dbReference>
<dbReference type="PROSITE" id="PS51485">
    <property type="entry name" value="PHYTOCYANIN"/>
    <property type="match status" value="1"/>
</dbReference>
<dbReference type="SUPFAM" id="SSF52151">
    <property type="entry name" value="FabD/lysophospholipase-like"/>
    <property type="match status" value="1"/>
</dbReference>
<reference evidence="6 7" key="1">
    <citation type="journal article" date="2019" name="Genome Biol. Evol.">
        <title>Insights into the evolution of the New World diploid cottons (Gossypium, subgenus Houzingenia) based on genome sequencing.</title>
        <authorList>
            <person name="Grover C.E."/>
            <person name="Arick M.A. 2nd"/>
            <person name="Thrash A."/>
            <person name="Conover J.L."/>
            <person name="Sanders W.S."/>
            <person name="Peterson D.G."/>
            <person name="Frelichowski J.E."/>
            <person name="Scheffler J.A."/>
            <person name="Scheffler B.E."/>
            <person name="Wendel J.F."/>
        </authorList>
    </citation>
    <scope>NUCLEOTIDE SEQUENCE [LARGE SCALE GENOMIC DNA]</scope>
    <source>
        <strain evidence="6">5</strain>
        <tissue evidence="6">Leaf</tissue>
    </source>
</reference>
<dbReference type="GO" id="GO:0009055">
    <property type="term" value="F:electron transfer activity"/>
    <property type="evidence" value="ECO:0007669"/>
    <property type="project" value="InterPro"/>
</dbReference>
<evidence type="ECO:0000256" key="1">
    <source>
        <dbReference type="ARBA" id="ARBA00022723"/>
    </source>
</evidence>
<dbReference type="GO" id="GO:0046872">
    <property type="term" value="F:metal ion binding"/>
    <property type="evidence" value="ECO:0007669"/>
    <property type="project" value="UniProtKB-KW"/>
</dbReference>
<dbReference type="EMBL" id="JABEZY010269375">
    <property type="protein sequence ID" value="MBA0755391.1"/>
    <property type="molecule type" value="Genomic_DNA"/>
</dbReference>
<organism evidence="6 7">
    <name type="scientific">Gossypium gossypioides</name>
    <name type="common">Mexican cotton</name>
    <name type="synonym">Selera gossypioides</name>
    <dbReference type="NCBI Taxonomy" id="34282"/>
    <lineage>
        <taxon>Eukaryota</taxon>
        <taxon>Viridiplantae</taxon>
        <taxon>Streptophyta</taxon>
        <taxon>Embryophyta</taxon>
        <taxon>Tracheophyta</taxon>
        <taxon>Spermatophyta</taxon>
        <taxon>Magnoliopsida</taxon>
        <taxon>eudicotyledons</taxon>
        <taxon>Gunneridae</taxon>
        <taxon>Pentapetalae</taxon>
        <taxon>rosids</taxon>
        <taxon>malvids</taxon>
        <taxon>Malvales</taxon>
        <taxon>Malvaceae</taxon>
        <taxon>Malvoideae</taxon>
        <taxon>Gossypium</taxon>
    </lineage>
</organism>
<dbReference type="FunFam" id="2.60.40.420:FF:000003">
    <property type="entry name" value="Blue copper"/>
    <property type="match status" value="1"/>
</dbReference>
<keyword evidence="2" id="KW-0186">Copper</keyword>
<gene>
    <name evidence="6" type="ORF">Gogos_000052</name>
</gene>
<dbReference type="Proteomes" id="UP000593579">
    <property type="component" value="Unassembled WGS sequence"/>
</dbReference>
<evidence type="ECO:0000256" key="2">
    <source>
        <dbReference type="ARBA" id="ARBA00023008"/>
    </source>
</evidence>
<feature type="domain" description="Phytocyanin" evidence="5">
    <location>
        <begin position="23"/>
        <end position="122"/>
    </location>
</feature>
<sequence>MVSPKHVMLMFTIIAPSAICFGAVYRVGDASGWHPMFNYTKWASSNKFHVGDTIRFEYNAIFHNVKEVTEPNYRACNGTKAIATYFSGNDSFTLDHPGHRYFLCGFPYHCRYGQKVEIYVVGEGSSPSPSPAPVADKNPANTASSSHHIFSVQFVTKYLAMNHIKTGDLNVHIGDFVDIIDGTVISAILATMLSANDGTGRPIFTAGEAVKFITQNNSVLFKVNKLVEVLHCRKRFSGRSMDKVLQEIFRREDETFLTLKATCNPVLVPFYDLKTYAPICWIFYEGKVETEAKKD</sequence>
<dbReference type="InterPro" id="IPR008972">
    <property type="entry name" value="Cupredoxin"/>
</dbReference>
<dbReference type="PANTHER" id="PTHR33021">
    <property type="entry name" value="BLUE COPPER PROTEIN"/>
    <property type="match status" value="1"/>
</dbReference>
<dbReference type="InterPro" id="IPR016035">
    <property type="entry name" value="Acyl_Trfase/lysoPLipase"/>
</dbReference>
<dbReference type="AlphaFoldDB" id="A0A7J9D407"/>
<dbReference type="GO" id="GO:0005886">
    <property type="term" value="C:plasma membrane"/>
    <property type="evidence" value="ECO:0007669"/>
    <property type="project" value="TreeGrafter"/>
</dbReference>
<name>A0A7J9D407_GOSGO</name>
<evidence type="ECO:0000256" key="3">
    <source>
        <dbReference type="ARBA" id="ARBA00023180"/>
    </source>
</evidence>
<dbReference type="InterPro" id="IPR003245">
    <property type="entry name" value="Phytocyanin_dom"/>
</dbReference>
<feature type="transmembrane region" description="Helical" evidence="4">
    <location>
        <begin position="6"/>
        <end position="27"/>
    </location>
</feature>
<dbReference type="PANTHER" id="PTHR33021:SF266">
    <property type="entry name" value="MAVICYANIN-LIKE"/>
    <property type="match status" value="1"/>
</dbReference>
<dbReference type="Gene3D" id="2.60.40.420">
    <property type="entry name" value="Cupredoxins - blue copper proteins"/>
    <property type="match status" value="1"/>
</dbReference>
<keyword evidence="1" id="KW-0479">Metal-binding</keyword>
<dbReference type="InterPro" id="IPR028871">
    <property type="entry name" value="BlueCu_1_BS"/>
</dbReference>
<protein>
    <recommendedName>
        <fullName evidence="5">Phytocyanin domain-containing protein</fullName>
    </recommendedName>
</protein>
<keyword evidence="3" id="KW-0325">Glycoprotein</keyword>
<keyword evidence="4" id="KW-0472">Membrane</keyword>